<evidence type="ECO:0000313" key="2">
    <source>
        <dbReference type="Proteomes" id="UP000190973"/>
    </source>
</evidence>
<dbReference type="AlphaFoldDB" id="A0A1S8SAS2"/>
<name>A0A1S8SAS2_CLOBE</name>
<accession>A0A1S8SAS2</accession>
<protein>
    <submittedName>
        <fullName evidence="1">Uncharacterized protein</fullName>
    </submittedName>
</protein>
<organism evidence="1 2">
    <name type="scientific">Clostridium beijerinckii</name>
    <name type="common">Clostridium MP</name>
    <dbReference type="NCBI Taxonomy" id="1520"/>
    <lineage>
        <taxon>Bacteria</taxon>
        <taxon>Bacillati</taxon>
        <taxon>Bacillota</taxon>
        <taxon>Clostridia</taxon>
        <taxon>Eubacteriales</taxon>
        <taxon>Clostridiaceae</taxon>
        <taxon>Clostridium</taxon>
    </lineage>
</organism>
<evidence type="ECO:0000313" key="1">
    <source>
        <dbReference type="EMBL" id="OOM62325.1"/>
    </source>
</evidence>
<proteinExistence type="predicted"/>
<dbReference type="Proteomes" id="UP000190973">
    <property type="component" value="Unassembled WGS sequence"/>
</dbReference>
<dbReference type="RefSeq" id="WP_077838503.1">
    <property type="nucleotide sequence ID" value="NZ_JABTAE010000001.1"/>
</dbReference>
<sequence>MNYNKMLYTTNKIIENEFIHVQDEALKGMEDLEKYKKIIKDNDERYSILMKALPKEMQEILMQFSDTCGDILTYEIQHYFKKGVVAGTSNLNFLRNITNGINF</sequence>
<reference evidence="1 2" key="1">
    <citation type="submission" date="2016-05" db="EMBL/GenBank/DDBJ databases">
        <title>Microbial solvent formation.</title>
        <authorList>
            <person name="Poehlein A."/>
            <person name="Montoya Solano J.D."/>
            <person name="Flitsch S."/>
            <person name="Krabben P."/>
            <person name="Duerre P."/>
            <person name="Daniel R."/>
        </authorList>
    </citation>
    <scope>NUCLEOTIDE SEQUENCE [LARGE SCALE GENOMIC DNA]</scope>
    <source>
        <strain evidence="1 2">DSM 53</strain>
    </source>
</reference>
<comment type="caution">
    <text evidence="1">The sequence shown here is derived from an EMBL/GenBank/DDBJ whole genome shotgun (WGS) entry which is preliminary data.</text>
</comment>
<gene>
    <name evidence="1" type="ORF">CLBCK_18630</name>
</gene>
<dbReference type="EMBL" id="LZZI01000025">
    <property type="protein sequence ID" value="OOM62325.1"/>
    <property type="molecule type" value="Genomic_DNA"/>
</dbReference>